<comment type="caution">
    <text evidence="1">The sequence shown here is derived from an EMBL/GenBank/DDBJ whole genome shotgun (WGS) entry which is preliminary data.</text>
</comment>
<sequence length="106" mass="11773">MRRSSGLAFSSVCCSLDPSCFEDGEGRERWGCSSEVHHHFHSLERVKVQMVLTSPVDQSIYLLSLCRLEADIFSGVPRVTGFPWESRGTGDSISKDHVIGTVQDKT</sequence>
<protein>
    <submittedName>
        <fullName evidence="1">Uncharacterized protein</fullName>
    </submittedName>
</protein>
<gene>
    <name evidence="1" type="ORF">AMECASPLE_038528</name>
</gene>
<evidence type="ECO:0000313" key="2">
    <source>
        <dbReference type="Proteomes" id="UP001469553"/>
    </source>
</evidence>
<organism evidence="1 2">
    <name type="scientific">Ameca splendens</name>
    <dbReference type="NCBI Taxonomy" id="208324"/>
    <lineage>
        <taxon>Eukaryota</taxon>
        <taxon>Metazoa</taxon>
        <taxon>Chordata</taxon>
        <taxon>Craniata</taxon>
        <taxon>Vertebrata</taxon>
        <taxon>Euteleostomi</taxon>
        <taxon>Actinopterygii</taxon>
        <taxon>Neopterygii</taxon>
        <taxon>Teleostei</taxon>
        <taxon>Neoteleostei</taxon>
        <taxon>Acanthomorphata</taxon>
        <taxon>Ovalentaria</taxon>
        <taxon>Atherinomorphae</taxon>
        <taxon>Cyprinodontiformes</taxon>
        <taxon>Goodeidae</taxon>
        <taxon>Ameca</taxon>
    </lineage>
</organism>
<keyword evidence="2" id="KW-1185">Reference proteome</keyword>
<evidence type="ECO:0000313" key="1">
    <source>
        <dbReference type="EMBL" id="MEQ2309423.1"/>
    </source>
</evidence>
<dbReference type="EMBL" id="JAHRIP010073012">
    <property type="protein sequence ID" value="MEQ2309423.1"/>
    <property type="molecule type" value="Genomic_DNA"/>
</dbReference>
<reference evidence="1 2" key="1">
    <citation type="submission" date="2021-06" db="EMBL/GenBank/DDBJ databases">
        <authorList>
            <person name="Palmer J.M."/>
        </authorList>
    </citation>
    <scope>NUCLEOTIDE SEQUENCE [LARGE SCALE GENOMIC DNA]</scope>
    <source>
        <strain evidence="1 2">AS_MEX2019</strain>
        <tissue evidence="1">Muscle</tissue>
    </source>
</reference>
<name>A0ABV0ZVX0_9TELE</name>
<dbReference type="Proteomes" id="UP001469553">
    <property type="component" value="Unassembled WGS sequence"/>
</dbReference>
<proteinExistence type="predicted"/>
<accession>A0ABV0ZVX0</accession>